<reference evidence="10" key="1">
    <citation type="submission" date="2025-08" db="UniProtKB">
        <authorList>
            <consortium name="RefSeq"/>
        </authorList>
    </citation>
    <scope>IDENTIFICATION</scope>
</reference>
<dbReference type="SMART" id="SM00220">
    <property type="entry name" value="S_TKc"/>
    <property type="match status" value="1"/>
</dbReference>
<keyword evidence="1" id="KW-0723">Serine/threonine-protein kinase</keyword>
<evidence type="ECO:0000256" key="5">
    <source>
        <dbReference type="ARBA" id="ARBA00022840"/>
    </source>
</evidence>
<organism evidence="9 10">
    <name type="scientific">Octopus sinensis</name>
    <name type="common">East Asian common octopus</name>
    <dbReference type="NCBI Taxonomy" id="2607531"/>
    <lineage>
        <taxon>Eukaryota</taxon>
        <taxon>Metazoa</taxon>
        <taxon>Spiralia</taxon>
        <taxon>Lophotrochozoa</taxon>
        <taxon>Mollusca</taxon>
        <taxon>Cephalopoda</taxon>
        <taxon>Coleoidea</taxon>
        <taxon>Octopodiformes</taxon>
        <taxon>Octopoda</taxon>
        <taxon>Incirrata</taxon>
        <taxon>Octopodidae</taxon>
        <taxon>Octopus</taxon>
    </lineage>
</organism>
<feature type="compositionally biased region" description="Basic and acidic residues" evidence="7">
    <location>
        <begin position="346"/>
        <end position="357"/>
    </location>
</feature>
<dbReference type="InterPro" id="IPR017441">
    <property type="entry name" value="Protein_kinase_ATP_BS"/>
</dbReference>
<dbReference type="SUPFAM" id="SSF56112">
    <property type="entry name" value="Protein kinase-like (PK-like)"/>
    <property type="match status" value="1"/>
</dbReference>
<keyword evidence="2" id="KW-0808">Transferase</keyword>
<feature type="binding site" evidence="6">
    <location>
        <position position="67"/>
    </location>
    <ligand>
        <name>ATP</name>
        <dbReference type="ChEBI" id="CHEBI:30616"/>
    </ligand>
</feature>
<dbReference type="KEGG" id="osn:115221509"/>
<sequence>MPAKNSIDEEATMVAEQTTTAIPRPVIHNHRHNLRHRFEMLETIGEGTYGKVKLAIEKSTGEKVAIKYIKLNKIRHKQDLNKIRREIKILSILSHPNIINVREVFENKEKIIMVMDYAAGGELYDYINKKKPLPEREARRMFRQIASAIYYCHQNGIVHRDLKLENIVLDRDENVKVADFGLSNFFSNNSPLTTFCGSPLYASPEIINGIPYRGPEVDCWSLGVLLYTLVYGAMPFDGNDFKVLRKQISTGDYYEPTKSSEAAGLIRHLLTVNPERRANVEKVVHHWWVNMGYNFTPNNEPYPGPWLQAPIHIRDRSSLSSDSDGEIDINELRRRGSFPSKTLSRQRQEQHDGDKLSTLDSTVIPDIKYHSPRHTHRQNVSVSGNGASSEFYRRVNLDQKPVRSILKQTGSCMREDKSTTSYSVIEGSCKENSNPNSNGFNNTCSSFQKSLPKHSSPPTNSLSLNCSSSPPTMGSMLSDKTEPNSDIPANSDADSFLTLKESTYSHVDYNTGSNPLENYSTVVNSVRTDSCVRRRGILKKSGLCLQNGYTSMNSDARKRLSIGSVSSNSSGDILDFSYDSCEGEQHHLLQKLSGSHSPNGTPLSELDEERPSDIADFCRGSSVVMTFKQKPSSYFNLEYDLLDSSQVRHRALEICQKM</sequence>
<evidence type="ECO:0000256" key="3">
    <source>
        <dbReference type="ARBA" id="ARBA00022741"/>
    </source>
</evidence>
<keyword evidence="4" id="KW-0418">Kinase</keyword>
<dbReference type="GO" id="GO:0035556">
    <property type="term" value="P:intracellular signal transduction"/>
    <property type="evidence" value="ECO:0007669"/>
    <property type="project" value="TreeGrafter"/>
</dbReference>
<dbReference type="AlphaFoldDB" id="A0A6P7T9F1"/>
<feature type="compositionally biased region" description="Low complexity" evidence="7">
    <location>
        <begin position="456"/>
        <end position="472"/>
    </location>
</feature>
<dbReference type="GO" id="GO:0000226">
    <property type="term" value="P:microtubule cytoskeleton organization"/>
    <property type="evidence" value="ECO:0007669"/>
    <property type="project" value="TreeGrafter"/>
</dbReference>
<dbReference type="GO" id="GO:0005524">
    <property type="term" value="F:ATP binding"/>
    <property type="evidence" value="ECO:0007669"/>
    <property type="project" value="UniProtKB-UniRule"/>
</dbReference>
<dbReference type="PROSITE" id="PS00107">
    <property type="entry name" value="PROTEIN_KINASE_ATP"/>
    <property type="match status" value="1"/>
</dbReference>
<evidence type="ECO:0000256" key="2">
    <source>
        <dbReference type="ARBA" id="ARBA00022679"/>
    </source>
</evidence>
<dbReference type="PROSITE" id="PS50011">
    <property type="entry name" value="PROTEIN_KINASE_DOM"/>
    <property type="match status" value="1"/>
</dbReference>
<dbReference type="RefSeq" id="XP_029647568.1">
    <property type="nucleotide sequence ID" value="XM_029791708.2"/>
</dbReference>
<evidence type="ECO:0000256" key="6">
    <source>
        <dbReference type="PROSITE-ProRule" id="PRU10141"/>
    </source>
</evidence>
<dbReference type="InterPro" id="IPR000719">
    <property type="entry name" value="Prot_kinase_dom"/>
</dbReference>
<evidence type="ECO:0000313" key="9">
    <source>
        <dbReference type="Proteomes" id="UP000515154"/>
    </source>
</evidence>
<keyword evidence="5 6" id="KW-0067">ATP-binding</keyword>
<accession>A0A6P7T9F1</accession>
<dbReference type="Gene3D" id="1.10.510.10">
    <property type="entry name" value="Transferase(Phosphotransferase) domain 1"/>
    <property type="match status" value="1"/>
</dbReference>
<keyword evidence="3 6" id="KW-0547">Nucleotide-binding</keyword>
<keyword evidence="9" id="KW-1185">Reference proteome</keyword>
<evidence type="ECO:0000256" key="7">
    <source>
        <dbReference type="SAM" id="MobiDB-lite"/>
    </source>
</evidence>
<evidence type="ECO:0000256" key="4">
    <source>
        <dbReference type="ARBA" id="ARBA00022777"/>
    </source>
</evidence>
<proteinExistence type="predicted"/>
<evidence type="ECO:0000259" key="8">
    <source>
        <dbReference type="PROSITE" id="PS50011"/>
    </source>
</evidence>
<gene>
    <name evidence="10" type="primary">LOC115221509</name>
</gene>
<dbReference type="InterPro" id="IPR008271">
    <property type="entry name" value="Ser/Thr_kinase_AS"/>
</dbReference>
<dbReference type="PANTHER" id="PTHR24346">
    <property type="entry name" value="MAP/MICROTUBULE AFFINITY-REGULATING KINASE"/>
    <property type="match status" value="1"/>
</dbReference>
<dbReference type="InterPro" id="IPR011009">
    <property type="entry name" value="Kinase-like_dom_sf"/>
</dbReference>
<feature type="region of interest" description="Disordered" evidence="7">
    <location>
        <begin position="317"/>
        <end position="357"/>
    </location>
</feature>
<name>A0A6P7T9F1_9MOLL</name>
<dbReference type="GO" id="GO:0050321">
    <property type="term" value="F:tau-protein kinase activity"/>
    <property type="evidence" value="ECO:0007669"/>
    <property type="project" value="TreeGrafter"/>
</dbReference>
<evidence type="ECO:0000256" key="1">
    <source>
        <dbReference type="ARBA" id="ARBA00022527"/>
    </source>
</evidence>
<dbReference type="GO" id="GO:0005737">
    <property type="term" value="C:cytoplasm"/>
    <property type="evidence" value="ECO:0007669"/>
    <property type="project" value="TreeGrafter"/>
</dbReference>
<dbReference type="FunFam" id="3.30.200.20:FF:000042">
    <property type="entry name" value="Aurora kinase A"/>
    <property type="match status" value="1"/>
</dbReference>
<dbReference type="PANTHER" id="PTHR24346:SF93">
    <property type="entry name" value="NUAK FAMILY SNF1-LIKE KINASE 1"/>
    <property type="match status" value="1"/>
</dbReference>
<feature type="region of interest" description="Disordered" evidence="7">
    <location>
        <begin position="448"/>
        <end position="492"/>
    </location>
</feature>
<dbReference type="Proteomes" id="UP000515154">
    <property type="component" value="Linkage group LG18"/>
</dbReference>
<dbReference type="PROSITE" id="PS00108">
    <property type="entry name" value="PROTEIN_KINASE_ST"/>
    <property type="match status" value="1"/>
</dbReference>
<dbReference type="Pfam" id="PF00069">
    <property type="entry name" value="Pkinase"/>
    <property type="match status" value="1"/>
</dbReference>
<evidence type="ECO:0000313" key="10">
    <source>
        <dbReference type="RefSeq" id="XP_029647568.1"/>
    </source>
</evidence>
<dbReference type="FunFam" id="1.10.510.10:FF:000571">
    <property type="entry name" value="Maternal embryonic leucine zipper kinase"/>
    <property type="match status" value="1"/>
</dbReference>
<feature type="domain" description="Protein kinase" evidence="8">
    <location>
        <begin position="38"/>
        <end position="289"/>
    </location>
</feature>
<protein>
    <submittedName>
        <fullName evidence="10">NUAK family SNF1-like kinase 1 isoform X1</fullName>
    </submittedName>
</protein>